<dbReference type="Pfam" id="PF04720">
    <property type="entry name" value="PDDEXK_6"/>
    <property type="match status" value="1"/>
</dbReference>
<evidence type="ECO:0000313" key="1">
    <source>
        <dbReference type="Proteomes" id="UP000515121"/>
    </source>
</evidence>
<proteinExistence type="predicted"/>
<accession>A0A6P6ANC2</accession>
<organism evidence="1 2">
    <name type="scientific">Durio zibethinus</name>
    <name type="common">Durian</name>
    <dbReference type="NCBI Taxonomy" id="66656"/>
    <lineage>
        <taxon>Eukaryota</taxon>
        <taxon>Viridiplantae</taxon>
        <taxon>Streptophyta</taxon>
        <taxon>Embryophyta</taxon>
        <taxon>Tracheophyta</taxon>
        <taxon>Spermatophyta</taxon>
        <taxon>Magnoliopsida</taxon>
        <taxon>eudicotyledons</taxon>
        <taxon>Gunneridae</taxon>
        <taxon>Pentapetalae</taxon>
        <taxon>rosids</taxon>
        <taxon>malvids</taxon>
        <taxon>Malvales</taxon>
        <taxon>Malvaceae</taxon>
        <taxon>Helicteroideae</taxon>
        <taxon>Durio</taxon>
    </lineage>
</organism>
<dbReference type="NCBIfam" id="TIGR01615">
    <property type="entry name" value="A_thal_3542"/>
    <property type="match status" value="1"/>
</dbReference>
<sequence length="246" mass="28301">MGSLGEEELVRMVRDFIESETPTSFSLTTSTPLSLNHRHILQEVLGKHTDEEAEIHEKILTYLKDTGHQTNNQKKLIVMKLRNDGYEASLCKTSWVCTSGLHKVFQFPDGYEYIDVMVVENGRQKRIIVDMEFRSQFELARPTVSYKEMIKNLPFIFVGSEEKLNRIIPLLCSAAKTSLKENGLHVPPWRKPAYMQAKWLSKNCKKVSVSPQDIDLVEDHHHKTEQKGSTTCFPSIFSRGQHQHCL</sequence>
<dbReference type="InterPro" id="IPR006502">
    <property type="entry name" value="PDDEXK-like"/>
</dbReference>
<keyword evidence="1" id="KW-1185">Reference proteome</keyword>
<dbReference type="Proteomes" id="UP000515121">
    <property type="component" value="Unplaced"/>
</dbReference>
<dbReference type="AlphaFoldDB" id="A0A6P6ANC2"/>
<protein>
    <submittedName>
        <fullName evidence="2">Uncharacterized protein LOC111311200 isoform X2</fullName>
    </submittedName>
</protein>
<evidence type="ECO:0000313" key="2">
    <source>
        <dbReference type="RefSeq" id="XP_022766308.1"/>
    </source>
</evidence>
<dbReference type="PANTHER" id="PTHR31579">
    <property type="entry name" value="OS03G0796600 PROTEIN"/>
    <property type="match status" value="1"/>
</dbReference>
<reference evidence="2" key="1">
    <citation type="submission" date="2025-08" db="UniProtKB">
        <authorList>
            <consortium name="RefSeq"/>
        </authorList>
    </citation>
    <scope>IDENTIFICATION</scope>
    <source>
        <tissue evidence="2">Fruit stalk</tissue>
    </source>
</reference>
<dbReference type="PANTHER" id="PTHR31579:SF34">
    <property type="entry name" value="T14N5.3 PROTEIN"/>
    <property type="match status" value="1"/>
</dbReference>
<gene>
    <name evidence="2" type="primary">LOC111311200</name>
</gene>
<name>A0A6P6ANC2_DURZI</name>
<dbReference type="GeneID" id="111311200"/>
<dbReference type="RefSeq" id="XP_022766308.1">
    <property type="nucleotide sequence ID" value="XM_022910573.1"/>
</dbReference>